<keyword evidence="7" id="KW-0234">DNA repair</keyword>
<dbReference type="GO" id="GO:0003908">
    <property type="term" value="F:methylated-DNA-[protein]-cysteine S-methyltransferase activity"/>
    <property type="evidence" value="ECO:0007669"/>
    <property type="project" value="UniProtKB-EC"/>
</dbReference>
<dbReference type="OrthoDB" id="9802228at2"/>
<dbReference type="PANTHER" id="PTHR10815">
    <property type="entry name" value="METHYLATED-DNA--PROTEIN-CYSTEINE METHYLTRANSFERASE"/>
    <property type="match status" value="1"/>
</dbReference>
<feature type="domain" description="Methylated-DNA-[protein]-cysteine S-methyltransferase DNA binding" evidence="9">
    <location>
        <begin position="77"/>
        <end position="156"/>
    </location>
</feature>
<dbReference type="InterPro" id="IPR036217">
    <property type="entry name" value="MethylDNA_cys_MeTrfase_DNAb"/>
</dbReference>
<comment type="similarity">
    <text evidence="2">Belongs to the MGMT family.</text>
</comment>
<dbReference type="SUPFAM" id="SSF53155">
    <property type="entry name" value="Methylated DNA-protein cysteine methyltransferase domain"/>
    <property type="match status" value="1"/>
</dbReference>
<dbReference type="GO" id="GO:0032259">
    <property type="term" value="P:methylation"/>
    <property type="evidence" value="ECO:0007669"/>
    <property type="project" value="UniProtKB-KW"/>
</dbReference>
<evidence type="ECO:0000256" key="5">
    <source>
        <dbReference type="ARBA" id="ARBA00022679"/>
    </source>
</evidence>
<keyword evidence="11" id="KW-1185">Reference proteome</keyword>
<evidence type="ECO:0000256" key="8">
    <source>
        <dbReference type="ARBA" id="ARBA00049348"/>
    </source>
</evidence>
<protein>
    <recommendedName>
        <fullName evidence="3">methylated-DNA--[protein]-cysteine S-methyltransferase</fullName>
        <ecNumber evidence="3">2.1.1.63</ecNumber>
    </recommendedName>
</protein>
<comment type="catalytic activity">
    <reaction evidence="8">
        <text>a 6-O-methyl-2'-deoxyguanosine in DNA + L-cysteinyl-[protein] = S-methyl-L-cysteinyl-[protein] + a 2'-deoxyguanosine in DNA</text>
        <dbReference type="Rhea" id="RHEA:24000"/>
        <dbReference type="Rhea" id="RHEA-COMP:10131"/>
        <dbReference type="Rhea" id="RHEA-COMP:10132"/>
        <dbReference type="Rhea" id="RHEA-COMP:11367"/>
        <dbReference type="Rhea" id="RHEA-COMP:11368"/>
        <dbReference type="ChEBI" id="CHEBI:29950"/>
        <dbReference type="ChEBI" id="CHEBI:82612"/>
        <dbReference type="ChEBI" id="CHEBI:85445"/>
        <dbReference type="ChEBI" id="CHEBI:85448"/>
        <dbReference type="EC" id="2.1.1.63"/>
    </reaction>
</comment>
<dbReference type="EMBL" id="FRFE01000011">
    <property type="protein sequence ID" value="SHO48864.1"/>
    <property type="molecule type" value="Genomic_DNA"/>
</dbReference>
<comment type="catalytic activity">
    <reaction evidence="1">
        <text>a 4-O-methyl-thymidine in DNA + L-cysteinyl-[protein] = a thymidine in DNA + S-methyl-L-cysteinyl-[protein]</text>
        <dbReference type="Rhea" id="RHEA:53428"/>
        <dbReference type="Rhea" id="RHEA-COMP:10131"/>
        <dbReference type="Rhea" id="RHEA-COMP:10132"/>
        <dbReference type="Rhea" id="RHEA-COMP:13555"/>
        <dbReference type="Rhea" id="RHEA-COMP:13556"/>
        <dbReference type="ChEBI" id="CHEBI:29950"/>
        <dbReference type="ChEBI" id="CHEBI:82612"/>
        <dbReference type="ChEBI" id="CHEBI:137386"/>
        <dbReference type="ChEBI" id="CHEBI:137387"/>
        <dbReference type="EC" id="2.1.1.63"/>
    </reaction>
</comment>
<evidence type="ECO:0000256" key="1">
    <source>
        <dbReference type="ARBA" id="ARBA00001286"/>
    </source>
</evidence>
<dbReference type="NCBIfam" id="TIGR00589">
    <property type="entry name" value="ogt"/>
    <property type="match status" value="1"/>
</dbReference>
<dbReference type="EC" id="2.1.1.63" evidence="3"/>
<gene>
    <name evidence="10" type="ORF">SAMN02745220_02509</name>
</gene>
<evidence type="ECO:0000259" key="9">
    <source>
        <dbReference type="Pfam" id="PF01035"/>
    </source>
</evidence>
<evidence type="ECO:0000313" key="11">
    <source>
        <dbReference type="Proteomes" id="UP000184603"/>
    </source>
</evidence>
<dbReference type="RefSeq" id="WP_073613801.1">
    <property type="nucleotide sequence ID" value="NZ_FRFE01000011.1"/>
</dbReference>
<dbReference type="CDD" id="cd06445">
    <property type="entry name" value="ATase"/>
    <property type="match status" value="1"/>
</dbReference>
<sequence length="161" mass="17578">MDYFFEIKDTGQCPLRGFIVSADLYHVQGVRFVLKDENNSASTPPGPLHRRVQEQIEAYLQGQLQQFDLPVKVAGTPFQQRAWAIMAEIPFGETLTYGEIGVRLGGAHLARAVGNAANKNPLPLIIPCHRVLGKNGNLTGFACGTETKAFLLALERESLGG</sequence>
<keyword evidence="5 10" id="KW-0808">Transferase</keyword>
<dbReference type="InterPro" id="IPR036388">
    <property type="entry name" value="WH-like_DNA-bd_sf"/>
</dbReference>
<dbReference type="PANTHER" id="PTHR10815:SF13">
    <property type="entry name" value="METHYLATED-DNA--PROTEIN-CYSTEINE METHYLTRANSFERASE"/>
    <property type="match status" value="1"/>
</dbReference>
<organism evidence="10 11">
    <name type="scientific">Desulfopila aestuarii DSM 18488</name>
    <dbReference type="NCBI Taxonomy" id="1121416"/>
    <lineage>
        <taxon>Bacteria</taxon>
        <taxon>Pseudomonadati</taxon>
        <taxon>Thermodesulfobacteriota</taxon>
        <taxon>Desulfobulbia</taxon>
        <taxon>Desulfobulbales</taxon>
        <taxon>Desulfocapsaceae</taxon>
        <taxon>Desulfopila</taxon>
    </lineage>
</organism>
<dbReference type="Proteomes" id="UP000184603">
    <property type="component" value="Unassembled WGS sequence"/>
</dbReference>
<dbReference type="GO" id="GO:0006281">
    <property type="term" value="P:DNA repair"/>
    <property type="evidence" value="ECO:0007669"/>
    <property type="project" value="UniProtKB-KW"/>
</dbReference>
<dbReference type="SUPFAM" id="SSF46767">
    <property type="entry name" value="Methylated DNA-protein cysteine methyltransferase, C-terminal domain"/>
    <property type="match status" value="1"/>
</dbReference>
<evidence type="ECO:0000256" key="4">
    <source>
        <dbReference type="ARBA" id="ARBA00022603"/>
    </source>
</evidence>
<dbReference type="InterPro" id="IPR001497">
    <property type="entry name" value="MethylDNA_cys_MeTrfase_AS"/>
</dbReference>
<reference evidence="10 11" key="1">
    <citation type="submission" date="2016-12" db="EMBL/GenBank/DDBJ databases">
        <authorList>
            <person name="Song W.-J."/>
            <person name="Kurnit D.M."/>
        </authorList>
    </citation>
    <scope>NUCLEOTIDE SEQUENCE [LARGE SCALE GENOMIC DNA]</scope>
    <source>
        <strain evidence="10 11">DSM 18488</strain>
    </source>
</reference>
<dbReference type="AlphaFoldDB" id="A0A1M7Y895"/>
<evidence type="ECO:0000256" key="3">
    <source>
        <dbReference type="ARBA" id="ARBA00011918"/>
    </source>
</evidence>
<dbReference type="InterPro" id="IPR014048">
    <property type="entry name" value="MethylDNA_cys_MeTrfase_DNA-bd"/>
</dbReference>
<evidence type="ECO:0000256" key="6">
    <source>
        <dbReference type="ARBA" id="ARBA00022763"/>
    </source>
</evidence>
<dbReference type="Gene3D" id="1.10.10.10">
    <property type="entry name" value="Winged helix-like DNA-binding domain superfamily/Winged helix DNA-binding domain"/>
    <property type="match status" value="1"/>
</dbReference>
<dbReference type="Pfam" id="PF01035">
    <property type="entry name" value="DNA_binding_1"/>
    <property type="match status" value="1"/>
</dbReference>
<keyword evidence="4 10" id="KW-0489">Methyltransferase</keyword>
<keyword evidence="6" id="KW-0227">DNA damage</keyword>
<dbReference type="FunFam" id="1.10.10.10:FF:000214">
    <property type="entry name" value="Methylated-DNA--protein-cysteine methyltransferase"/>
    <property type="match status" value="1"/>
</dbReference>
<accession>A0A1M7Y895</accession>
<evidence type="ECO:0000256" key="7">
    <source>
        <dbReference type="ARBA" id="ARBA00023204"/>
    </source>
</evidence>
<proteinExistence type="inferred from homology"/>
<dbReference type="PROSITE" id="PS00374">
    <property type="entry name" value="MGMT"/>
    <property type="match status" value="1"/>
</dbReference>
<evidence type="ECO:0000313" key="10">
    <source>
        <dbReference type="EMBL" id="SHO48864.1"/>
    </source>
</evidence>
<evidence type="ECO:0000256" key="2">
    <source>
        <dbReference type="ARBA" id="ARBA00008711"/>
    </source>
</evidence>
<dbReference type="InterPro" id="IPR036631">
    <property type="entry name" value="MGMT_N_sf"/>
</dbReference>
<name>A0A1M7Y895_9BACT</name>
<dbReference type="STRING" id="1121416.SAMN02745220_02509"/>